<evidence type="ECO:0000256" key="1">
    <source>
        <dbReference type="ARBA" id="ARBA00006739"/>
    </source>
</evidence>
<keyword evidence="2 5" id="KW-0328">Glycosyltransferase</keyword>
<organism evidence="5 6">
    <name type="scientific">Sphingomonas aurea</name>
    <dbReference type="NCBI Taxonomy" id="3063994"/>
    <lineage>
        <taxon>Bacteria</taxon>
        <taxon>Pseudomonadati</taxon>
        <taxon>Pseudomonadota</taxon>
        <taxon>Alphaproteobacteria</taxon>
        <taxon>Sphingomonadales</taxon>
        <taxon>Sphingomonadaceae</taxon>
        <taxon>Sphingomonas</taxon>
    </lineage>
</organism>
<protein>
    <submittedName>
        <fullName evidence="5">Glycosyltransferase</fullName>
        <ecNumber evidence="5">2.4.-.-</ecNumber>
    </submittedName>
</protein>
<proteinExistence type="inferred from homology"/>
<evidence type="ECO:0000313" key="5">
    <source>
        <dbReference type="EMBL" id="MDP1028815.1"/>
    </source>
</evidence>
<dbReference type="SUPFAM" id="SSF53448">
    <property type="entry name" value="Nucleotide-diphospho-sugar transferases"/>
    <property type="match status" value="1"/>
</dbReference>
<dbReference type="Gene3D" id="3.90.550.10">
    <property type="entry name" value="Spore Coat Polysaccharide Biosynthesis Protein SpsA, Chain A"/>
    <property type="match status" value="1"/>
</dbReference>
<dbReference type="InterPro" id="IPR029044">
    <property type="entry name" value="Nucleotide-diphossugar_trans"/>
</dbReference>
<comment type="similarity">
    <text evidence="1">Belongs to the glycosyltransferase 2 family.</text>
</comment>
<dbReference type="InterPro" id="IPR001173">
    <property type="entry name" value="Glyco_trans_2-like"/>
</dbReference>
<name>A0ABT9EPC0_9SPHN</name>
<evidence type="ECO:0000256" key="3">
    <source>
        <dbReference type="ARBA" id="ARBA00022679"/>
    </source>
</evidence>
<evidence type="ECO:0000313" key="6">
    <source>
        <dbReference type="Proteomes" id="UP001230685"/>
    </source>
</evidence>
<dbReference type="EMBL" id="JAUUDS010000015">
    <property type="protein sequence ID" value="MDP1028815.1"/>
    <property type="molecule type" value="Genomic_DNA"/>
</dbReference>
<sequence length="285" mass="31116">MKVAAVIVTYRPTLTVLREIMRILSNQCDIIVADNAATPDEAHLVAAQVGNAGHVTYLSMQGNLGIGAAQNAGIAAAWARGAEAVLLLDDDSIPAADLVECLVRCARTLGPQAVVSANAIAPDGKEISNIRNAVGALPHCRDMMSSGALIRRSIFERVGRFDEDLFIDGVDFDWGWRARQLGFDLRLCRSTAIRHRLGDGSVAGVRYPSPIRHYFQYRNVLRLMLRPHTPSDWRIAQSFKLAAKLALIPLLMPQRMVRLRFAVSGIRDALLGVGGPYVATPRGKR</sequence>
<comment type="caution">
    <text evidence="5">The sequence shown here is derived from an EMBL/GenBank/DDBJ whole genome shotgun (WGS) entry which is preliminary data.</text>
</comment>
<evidence type="ECO:0000259" key="4">
    <source>
        <dbReference type="Pfam" id="PF00535"/>
    </source>
</evidence>
<evidence type="ECO:0000256" key="2">
    <source>
        <dbReference type="ARBA" id="ARBA00022676"/>
    </source>
</evidence>
<keyword evidence="3 5" id="KW-0808">Transferase</keyword>
<dbReference type="RefSeq" id="WP_305174552.1">
    <property type="nucleotide sequence ID" value="NZ_JAUUDS010000015.1"/>
</dbReference>
<dbReference type="Proteomes" id="UP001230685">
    <property type="component" value="Unassembled WGS sequence"/>
</dbReference>
<gene>
    <name evidence="5" type="ORF">Q5H91_16460</name>
</gene>
<dbReference type="Pfam" id="PF00535">
    <property type="entry name" value="Glycos_transf_2"/>
    <property type="match status" value="1"/>
</dbReference>
<dbReference type="PANTHER" id="PTHR43179:SF12">
    <property type="entry name" value="GALACTOFURANOSYLTRANSFERASE GLFT2"/>
    <property type="match status" value="1"/>
</dbReference>
<dbReference type="EC" id="2.4.-.-" evidence="5"/>
<accession>A0ABT9EPC0</accession>
<reference evidence="5 6" key="1">
    <citation type="submission" date="2023-07" db="EMBL/GenBank/DDBJ databases">
        <authorList>
            <person name="Kim M.K."/>
        </authorList>
    </citation>
    <scope>NUCLEOTIDE SEQUENCE [LARGE SCALE GENOMIC DNA]</scope>
    <source>
        <strain evidence="5 6">KR1UV-12</strain>
    </source>
</reference>
<keyword evidence="6" id="KW-1185">Reference proteome</keyword>
<feature type="domain" description="Glycosyltransferase 2-like" evidence="4">
    <location>
        <begin position="6"/>
        <end position="121"/>
    </location>
</feature>
<dbReference type="PANTHER" id="PTHR43179">
    <property type="entry name" value="RHAMNOSYLTRANSFERASE WBBL"/>
    <property type="match status" value="1"/>
</dbReference>
<dbReference type="GO" id="GO:0016757">
    <property type="term" value="F:glycosyltransferase activity"/>
    <property type="evidence" value="ECO:0007669"/>
    <property type="project" value="UniProtKB-KW"/>
</dbReference>